<comment type="caution">
    <text evidence="1">The sequence shown here is derived from an EMBL/GenBank/DDBJ whole genome shotgun (WGS) entry which is preliminary data.</text>
</comment>
<reference evidence="1" key="1">
    <citation type="submission" date="2022-04" db="EMBL/GenBank/DDBJ databases">
        <title>Genome of the entomopathogenic fungus Entomophthora muscae.</title>
        <authorList>
            <person name="Elya C."/>
            <person name="Lovett B.R."/>
            <person name="Lee E."/>
            <person name="Macias A.M."/>
            <person name="Hajek A.E."/>
            <person name="De Bivort B.L."/>
            <person name="Kasson M.T."/>
            <person name="De Fine Licht H.H."/>
            <person name="Stajich J.E."/>
        </authorList>
    </citation>
    <scope>NUCLEOTIDE SEQUENCE</scope>
    <source>
        <strain evidence="1">Berkeley</strain>
    </source>
</reference>
<protein>
    <submittedName>
        <fullName evidence="1">Uncharacterized protein</fullName>
    </submittedName>
</protein>
<evidence type="ECO:0000313" key="1">
    <source>
        <dbReference type="EMBL" id="KAJ9050314.1"/>
    </source>
</evidence>
<dbReference type="EMBL" id="QTSX02007161">
    <property type="protein sequence ID" value="KAJ9050314.1"/>
    <property type="molecule type" value="Genomic_DNA"/>
</dbReference>
<keyword evidence="2" id="KW-1185">Reference proteome</keyword>
<sequence length="109" mass="11976">MNPIHNCMPWLNLGDPRLPTLEPRYIGPLRILLGDLKSPELYPTLRNQAKPCGQALDPFVASVPASVFPNPMASANTVLDLDRAPLPPQKSLRLPNSKCIVPSPDILPY</sequence>
<gene>
    <name evidence="1" type="ORF">DSO57_1015531</name>
</gene>
<accession>A0ACC2RJS2</accession>
<dbReference type="Proteomes" id="UP001165960">
    <property type="component" value="Unassembled WGS sequence"/>
</dbReference>
<name>A0ACC2RJS2_9FUNG</name>
<organism evidence="1 2">
    <name type="scientific">Entomophthora muscae</name>
    <dbReference type="NCBI Taxonomy" id="34485"/>
    <lineage>
        <taxon>Eukaryota</taxon>
        <taxon>Fungi</taxon>
        <taxon>Fungi incertae sedis</taxon>
        <taxon>Zoopagomycota</taxon>
        <taxon>Entomophthoromycotina</taxon>
        <taxon>Entomophthoromycetes</taxon>
        <taxon>Entomophthorales</taxon>
        <taxon>Entomophthoraceae</taxon>
        <taxon>Entomophthora</taxon>
    </lineage>
</organism>
<proteinExistence type="predicted"/>
<evidence type="ECO:0000313" key="2">
    <source>
        <dbReference type="Proteomes" id="UP001165960"/>
    </source>
</evidence>